<evidence type="ECO:0000256" key="1">
    <source>
        <dbReference type="SAM" id="Phobius"/>
    </source>
</evidence>
<organism evidence="2 3">
    <name type="scientific">Paractinoplanes tereljensis</name>
    <dbReference type="NCBI Taxonomy" id="571912"/>
    <lineage>
        <taxon>Bacteria</taxon>
        <taxon>Bacillati</taxon>
        <taxon>Actinomycetota</taxon>
        <taxon>Actinomycetes</taxon>
        <taxon>Micromonosporales</taxon>
        <taxon>Micromonosporaceae</taxon>
        <taxon>Paractinoplanes</taxon>
    </lineage>
</organism>
<keyword evidence="1" id="KW-1133">Transmembrane helix</keyword>
<dbReference type="EMBL" id="BOMY01000032">
    <property type="protein sequence ID" value="GIF21796.1"/>
    <property type="molecule type" value="Genomic_DNA"/>
</dbReference>
<proteinExistence type="predicted"/>
<keyword evidence="3" id="KW-1185">Reference proteome</keyword>
<evidence type="ECO:0000313" key="3">
    <source>
        <dbReference type="Proteomes" id="UP000623608"/>
    </source>
</evidence>
<protein>
    <submittedName>
        <fullName evidence="2">Uncharacterized protein</fullName>
    </submittedName>
</protein>
<name>A0A919NMY8_9ACTN</name>
<dbReference type="AlphaFoldDB" id="A0A919NMY8"/>
<reference evidence="2" key="1">
    <citation type="submission" date="2021-01" db="EMBL/GenBank/DDBJ databases">
        <title>Whole genome shotgun sequence of Actinoplanes tereljensis NBRC 105297.</title>
        <authorList>
            <person name="Komaki H."/>
            <person name="Tamura T."/>
        </authorList>
    </citation>
    <scope>NUCLEOTIDE SEQUENCE</scope>
    <source>
        <strain evidence="2">NBRC 105297</strain>
    </source>
</reference>
<keyword evidence="1" id="KW-0812">Transmembrane</keyword>
<comment type="caution">
    <text evidence="2">The sequence shown here is derived from an EMBL/GenBank/DDBJ whole genome shotgun (WGS) entry which is preliminary data.</text>
</comment>
<dbReference type="Proteomes" id="UP000623608">
    <property type="component" value="Unassembled WGS sequence"/>
</dbReference>
<evidence type="ECO:0000313" key="2">
    <source>
        <dbReference type="EMBL" id="GIF21796.1"/>
    </source>
</evidence>
<accession>A0A919NMY8</accession>
<gene>
    <name evidence="2" type="ORF">Ate02nite_45260</name>
</gene>
<feature type="transmembrane region" description="Helical" evidence="1">
    <location>
        <begin position="39"/>
        <end position="57"/>
    </location>
</feature>
<sequence>MRLAFGPGAGASSRAGYGWGGPAGSRWSGWLRLGLSGGVAVVGLAAAGVGPAGLWVVESGAGAGDRAACG</sequence>
<keyword evidence="1" id="KW-0472">Membrane</keyword>